<proteinExistence type="predicted"/>
<reference evidence="2 3" key="1">
    <citation type="submission" date="2018-02" db="EMBL/GenBank/DDBJ databases">
        <title>Isolation, characterization and comparative genomics of Xanthomonas oryzae pv. oryzae bacteriophages.</title>
        <authorList>
            <person name="Varga I."/>
            <person name="Molnar J."/>
            <person name="Gazdag A."/>
            <person name="Szucs D."/>
            <person name="Doffkay Z."/>
            <person name="Valappil S.K."/>
            <person name="Papp S."/>
            <person name="Pinter R."/>
            <person name="Vera Cruz C.M."/>
            <person name="Ricardo O."/>
            <person name="Vizi T."/>
            <person name="Schneider G."/>
            <person name="Rakhely G."/>
            <person name="Kovacs T."/>
        </authorList>
    </citation>
    <scope>NUCLEOTIDE SEQUENCE [LARGE SCALE GENOMIC DNA]</scope>
</reference>
<evidence type="ECO:0008006" key="4">
    <source>
        <dbReference type="Google" id="ProtNLM"/>
    </source>
</evidence>
<dbReference type="EMBL" id="MG944227">
    <property type="protein sequence ID" value="AVO23706.1"/>
    <property type="molecule type" value="Genomic_DNA"/>
</dbReference>
<organism evidence="2 3">
    <name type="scientific">Xanthomonas phage XPP1</name>
    <dbReference type="NCBI Taxonomy" id="2099853"/>
    <lineage>
        <taxon>Viruses</taxon>
        <taxon>Duplodnaviria</taxon>
        <taxon>Heunggongvirae</taxon>
        <taxon>Uroviricota</taxon>
        <taxon>Caudoviricetes</taxon>
        <taxon>Kantovirinae</taxon>
        <taxon>Tsukubavirus</taxon>
        <taxon>Tsukubavirus XPP1</taxon>
    </lineage>
</organism>
<evidence type="ECO:0000256" key="1">
    <source>
        <dbReference type="SAM" id="MobiDB-lite"/>
    </source>
</evidence>
<name>A0A3S7I5Z2_9CAUD</name>
<accession>A0A3S7I5Z2</accession>
<evidence type="ECO:0000313" key="3">
    <source>
        <dbReference type="Proteomes" id="UP000289438"/>
    </source>
</evidence>
<evidence type="ECO:0000313" key="2">
    <source>
        <dbReference type="EMBL" id="AVO23706.1"/>
    </source>
</evidence>
<dbReference type="KEGG" id="vg:64408841"/>
<sequence>MADLPEQPAGWPGIPMISTSDPVLGGQDGPANRQAAALISRLQTVRDLVDAATAALATVTPQVDQHVQTINALQASVSSVQTSVQTVSGVATAAQTAASVADAKAVAAQTAATAKAVRIDLGTVTVTYTASTALVAGARSIAVACTGAQVGDAIFVAATNAIPDGYAVGAAQCLVADTIRVSVIYPALSIGNSFSISLRVFALR</sequence>
<dbReference type="GeneID" id="64408841"/>
<dbReference type="Proteomes" id="UP000289438">
    <property type="component" value="Segment"/>
</dbReference>
<feature type="region of interest" description="Disordered" evidence="1">
    <location>
        <begin position="1"/>
        <end position="30"/>
    </location>
</feature>
<protein>
    <recommendedName>
        <fullName evidence="4">Tail fiber protein</fullName>
    </recommendedName>
</protein>
<keyword evidence="3" id="KW-1185">Reference proteome</keyword>
<dbReference type="RefSeq" id="YP_010052472.1">
    <property type="nucleotide sequence ID" value="NC_054458.1"/>
</dbReference>